<gene>
    <name evidence="1" type="ORF">BYL167_LOCUS23589</name>
    <name evidence="2" type="ORF">BYL167_LOCUS23732</name>
    <name evidence="4" type="ORF">GIL414_LOCUS26867</name>
    <name evidence="5" type="ORF">GIL414_LOCUS27007</name>
    <name evidence="3" type="ORF">SMN809_LOCUS26321</name>
</gene>
<evidence type="ECO:0000313" key="2">
    <source>
        <dbReference type="EMBL" id="CAF4203230.1"/>
    </source>
</evidence>
<evidence type="ECO:0000313" key="1">
    <source>
        <dbReference type="EMBL" id="CAF4199401.1"/>
    </source>
</evidence>
<evidence type="ECO:0000313" key="3">
    <source>
        <dbReference type="EMBL" id="CAF4305982.1"/>
    </source>
</evidence>
<dbReference type="Proteomes" id="UP000676336">
    <property type="component" value="Unassembled WGS sequence"/>
</dbReference>
<comment type="caution">
    <text evidence="5">The sequence shown here is derived from an EMBL/GenBank/DDBJ whole genome shotgun (WGS) entry which is preliminary data.</text>
</comment>
<accession>A0A8S2UDK0</accession>
<dbReference type="Proteomes" id="UP000681967">
    <property type="component" value="Unassembled WGS sequence"/>
</dbReference>
<dbReference type="EMBL" id="CAJOBH010018047">
    <property type="protein sequence ID" value="CAF4203230.1"/>
    <property type="molecule type" value="Genomic_DNA"/>
</dbReference>
<proteinExistence type="predicted"/>
<dbReference type="AlphaFoldDB" id="A0A8S2UDK0"/>
<organism evidence="5 6">
    <name type="scientific">Rotaria magnacalcarata</name>
    <dbReference type="NCBI Taxonomy" id="392030"/>
    <lineage>
        <taxon>Eukaryota</taxon>
        <taxon>Metazoa</taxon>
        <taxon>Spiralia</taxon>
        <taxon>Gnathifera</taxon>
        <taxon>Rotifera</taxon>
        <taxon>Eurotatoria</taxon>
        <taxon>Bdelloidea</taxon>
        <taxon>Philodinida</taxon>
        <taxon>Philodinidae</taxon>
        <taxon>Rotaria</taxon>
    </lineage>
</organism>
<sequence length="84" mass="9838">NSLLQYDDHIDKKFIAHTKPTIEQQYNEQENRKLYKRLLNTMGLRKPVAIKQSEQIPIKIKRRTKTKPAVNVPKNIVLSSHDST</sequence>
<evidence type="ECO:0000313" key="4">
    <source>
        <dbReference type="EMBL" id="CAF4325045.1"/>
    </source>
</evidence>
<name>A0A8S2UDK0_9BILA</name>
<dbReference type="EMBL" id="CAJOBJ010041399">
    <property type="protein sequence ID" value="CAF4328282.1"/>
    <property type="molecule type" value="Genomic_DNA"/>
</dbReference>
<feature type="non-terminal residue" evidence="5">
    <location>
        <position position="84"/>
    </location>
</feature>
<dbReference type="Proteomes" id="UP000681720">
    <property type="component" value="Unassembled WGS sequence"/>
</dbReference>
<dbReference type="EMBL" id="CAJOBH010017468">
    <property type="protein sequence ID" value="CAF4199401.1"/>
    <property type="molecule type" value="Genomic_DNA"/>
</dbReference>
<dbReference type="EMBL" id="CAJOBI010037222">
    <property type="protein sequence ID" value="CAF4305982.1"/>
    <property type="molecule type" value="Genomic_DNA"/>
</dbReference>
<dbReference type="EMBL" id="CAJOBJ010040779">
    <property type="protein sequence ID" value="CAF4325045.1"/>
    <property type="molecule type" value="Genomic_DNA"/>
</dbReference>
<feature type="non-terminal residue" evidence="5">
    <location>
        <position position="1"/>
    </location>
</feature>
<reference evidence="5" key="1">
    <citation type="submission" date="2021-02" db="EMBL/GenBank/DDBJ databases">
        <authorList>
            <person name="Nowell W R."/>
        </authorList>
    </citation>
    <scope>NUCLEOTIDE SEQUENCE</scope>
</reference>
<evidence type="ECO:0000313" key="6">
    <source>
        <dbReference type="Proteomes" id="UP000681720"/>
    </source>
</evidence>
<protein>
    <submittedName>
        <fullName evidence="5">Uncharacterized protein</fullName>
    </submittedName>
</protein>
<evidence type="ECO:0000313" key="5">
    <source>
        <dbReference type="EMBL" id="CAF4328282.1"/>
    </source>
</evidence>